<dbReference type="EMBL" id="VSSQ01139694">
    <property type="protein sequence ID" value="MPN62124.1"/>
    <property type="molecule type" value="Genomic_DNA"/>
</dbReference>
<comment type="caution">
    <text evidence="2">The sequence shown here is derived from an EMBL/GenBank/DDBJ whole genome shotgun (WGS) entry which is preliminary data.</text>
</comment>
<gene>
    <name evidence="2" type="ORF">SDC9_209871</name>
</gene>
<protein>
    <submittedName>
        <fullName evidence="2">Uncharacterized protein</fullName>
    </submittedName>
</protein>
<name>A0A645JPA4_9ZZZZ</name>
<feature type="region of interest" description="Disordered" evidence="1">
    <location>
        <begin position="1"/>
        <end position="49"/>
    </location>
</feature>
<sequence length="89" mass="9464">MLGLFDREHETEGAGHEHDQAHAARQRASHASGYAQPSAQHGGDQAECQQPVGIAQDTVALLLRDTVARRAQCGDLFVHVAIPPSGIVC</sequence>
<reference evidence="2" key="1">
    <citation type="submission" date="2019-08" db="EMBL/GenBank/DDBJ databases">
        <authorList>
            <person name="Kucharzyk K."/>
            <person name="Murdoch R.W."/>
            <person name="Higgins S."/>
            <person name="Loffler F."/>
        </authorList>
    </citation>
    <scope>NUCLEOTIDE SEQUENCE</scope>
</reference>
<evidence type="ECO:0000313" key="2">
    <source>
        <dbReference type="EMBL" id="MPN62124.1"/>
    </source>
</evidence>
<organism evidence="2">
    <name type="scientific">bioreactor metagenome</name>
    <dbReference type="NCBI Taxonomy" id="1076179"/>
    <lineage>
        <taxon>unclassified sequences</taxon>
        <taxon>metagenomes</taxon>
        <taxon>ecological metagenomes</taxon>
    </lineage>
</organism>
<evidence type="ECO:0000256" key="1">
    <source>
        <dbReference type="SAM" id="MobiDB-lite"/>
    </source>
</evidence>
<proteinExistence type="predicted"/>
<dbReference type="AlphaFoldDB" id="A0A645JPA4"/>
<feature type="compositionally biased region" description="Basic and acidic residues" evidence="1">
    <location>
        <begin position="1"/>
        <end position="22"/>
    </location>
</feature>
<accession>A0A645JPA4</accession>